<dbReference type="Pfam" id="PF03108">
    <property type="entry name" value="DBD_Tnp_Mut"/>
    <property type="match status" value="1"/>
</dbReference>
<dbReference type="PANTHER" id="PTHR31973">
    <property type="entry name" value="POLYPROTEIN, PUTATIVE-RELATED"/>
    <property type="match status" value="1"/>
</dbReference>
<evidence type="ECO:0000256" key="4">
    <source>
        <dbReference type="PROSITE-ProRule" id="PRU00325"/>
    </source>
</evidence>
<dbReference type="InterPro" id="IPR007527">
    <property type="entry name" value="Znf_SWIM"/>
</dbReference>
<feature type="domain" description="SWIM-type" evidence="5">
    <location>
        <begin position="679"/>
        <end position="711"/>
    </location>
</feature>
<dbReference type="PANTHER" id="PTHR31973:SF195">
    <property type="entry name" value="MUDR FAMILY TRANSPOSASE"/>
    <property type="match status" value="1"/>
</dbReference>
<evidence type="ECO:0000256" key="2">
    <source>
        <dbReference type="ARBA" id="ARBA00022771"/>
    </source>
</evidence>
<dbReference type="OrthoDB" id="683469at2759"/>
<dbReference type="InterPro" id="IPR004332">
    <property type="entry name" value="Transposase_MuDR"/>
</dbReference>
<evidence type="ECO:0000259" key="5">
    <source>
        <dbReference type="PROSITE" id="PS50966"/>
    </source>
</evidence>
<dbReference type="EMBL" id="SDMP01000017">
    <property type="protein sequence ID" value="RYQ99860.1"/>
    <property type="molecule type" value="Genomic_DNA"/>
</dbReference>
<dbReference type="InterPro" id="IPR006564">
    <property type="entry name" value="Znf_PMZ"/>
</dbReference>
<protein>
    <recommendedName>
        <fullName evidence="5">SWIM-type domain-containing protein</fullName>
    </recommendedName>
</protein>
<dbReference type="InterPro" id="IPR018289">
    <property type="entry name" value="MULE_transposase_dom"/>
</dbReference>
<dbReference type="SMART" id="SM00575">
    <property type="entry name" value="ZnF_PMZ"/>
    <property type="match status" value="1"/>
</dbReference>
<evidence type="ECO:0000313" key="7">
    <source>
        <dbReference type="Proteomes" id="UP000289738"/>
    </source>
</evidence>
<dbReference type="Pfam" id="PF10551">
    <property type="entry name" value="MULE"/>
    <property type="match status" value="1"/>
</dbReference>
<comment type="caution">
    <text evidence="6">The sequence shown here is derived from an EMBL/GenBank/DDBJ whole genome shotgun (WGS) entry which is preliminary data.</text>
</comment>
<gene>
    <name evidence="6" type="ORF">Ahy_B07g087870</name>
</gene>
<keyword evidence="1" id="KW-0479">Metal-binding</keyword>
<evidence type="ECO:0000256" key="3">
    <source>
        <dbReference type="ARBA" id="ARBA00022833"/>
    </source>
</evidence>
<dbReference type="AlphaFoldDB" id="A0A444YD65"/>
<evidence type="ECO:0000256" key="1">
    <source>
        <dbReference type="ARBA" id="ARBA00022723"/>
    </source>
</evidence>
<dbReference type="Proteomes" id="UP000289738">
    <property type="component" value="Chromosome B07"/>
</dbReference>
<sequence>MENITNLRVYYNGEVIPNTHEGVTFVCECPLSFAVPCTMSFVDLQNGLCNNIQSHILKRVSNLLYRSPVQVFGGLIQFQLMPITDDASMQQMFCIYQQTRFHVPMIELYVEFEQQSGSGAVGEEVNVDELGDIDWEEENNDSEEEFEANYKVDDENDDGDLAGNPEVPNEANAIISQHPFGVPSFMRTLDLEAMHDPEFPEYANTGEGNAEAKDGEFSVGMEFGSRESVISVIKSYTLSRGVDYTVYESEPQTFYAKCKGYGAGCDWLIRASLIRKKACWEIRRYNGKHTCTVGTISQDHAKLDSDTIADVIRPLVESDPSIKVKSVIAEVQSRFNYTVSYRKAWLAKQKAVAKVFGDWKVSYQILPVWLKAMTVKMPRSRVQIKTLPVYRETEEVQGVRVLHRIFWSFYPCIVAFRHYKPLVQVDGTHLYGKYKGALLVAVAQDENQNIVPIAFAIVEGETADAWEFFLTNLWRYVVTIDGVGIISDRHTSIDAAIARSNGAWSPPRAWHMYCIRHIGSNFLRRFKAPYLHKLVVNTGYSRTEQEYNKNYQRLKERGEAYTQWCDEIGVERWVLAFDGGHRWGHMTTNLVDCINSVLKGARNLPVTALVRSTFYRLNELFTRKSTEAHERLRNGFTYSEFATKRVEESFRCAGNVVVNRFDRRNEMFEVREMQDGTIYTVNLAQRHCDCGHFQVERLPCRHVLACCANQRLDWQVYVNDVYKMSEICKVYRGEFVPMGDPSTWDRYEGAKVIANWTLRRATKGRPKSTRYLNEMDSCEMRGPRRCTICRREGHSRSRCPQRVGPSSAEGH</sequence>
<name>A0A444YD65_ARAHY</name>
<keyword evidence="3" id="KW-0862">Zinc</keyword>
<reference evidence="6 7" key="1">
    <citation type="submission" date="2019-01" db="EMBL/GenBank/DDBJ databases">
        <title>Sequencing of cultivated peanut Arachis hypogaea provides insights into genome evolution and oil improvement.</title>
        <authorList>
            <person name="Chen X."/>
        </authorList>
    </citation>
    <scope>NUCLEOTIDE SEQUENCE [LARGE SCALE GENOMIC DNA]</scope>
    <source>
        <strain evidence="7">cv. Fuhuasheng</strain>
        <tissue evidence="6">Leaves</tissue>
    </source>
</reference>
<accession>A0A444YD65</accession>
<dbReference type="PROSITE" id="PS50966">
    <property type="entry name" value="ZF_SWIM"/>
    <property type="match status" value="1"/>
</dbReference>
<evidence type="ECO:0000313" key="6">
    <source>
        <dbReference type="EMBL" id="RYQ99860.1"/>
    </source>
</evidence>
<dbReference type="Pfam" id="PF04434">
    <property type="entry name" value="SWIM"/>
    <property type="match status" value="1"/>
</dbReference>
<proteinExistence type="predicted"/>
<keyword evidence="7" id="KW-1185">Reference proteome</keyword>
<dbReference type="STRING" id="3818.A0A444YD65"/>
<organism evidence="6 7">
    <name type="scientific">Arachis hypogaea</name>
    <name type="common">Peanut</name>
    <dbReference type="NCBI Taxonomy" id="3818"/>
    <lineage>
        <taxon>Eukaryota</taxon>
        <taxon>Viridiplantae</taxon>
        <taxon>Streptophyta</taxon>
        <taxon>Embryophyta</taxon>
        <taxon>Tracheophyta</taxon>
        <taxon>Spermatophyta</taxon>
        <taxon>Magnoliopsida</taxon>
        <taxon>eudicotyledons</taxon>
        <taxon>Gunneridae</taxon>
        <taxon>Pentapetalae</taxon>
        <taxon>rosids</taxon>
        <taxon>fabids</taxon>
        <taxon>Fabales</taxon>
        <taxon>Fabaceae</taxon>
        <taxon>Papilionoideae</taxon>
        <taxon>50 kb inversion clade</taxon>
        <taxon>dalbergioids sensu lato</taxon>
        <taxon>Dalbergieae</taxon>
        <taxon>Pterocarpus clade</taxon>
        <taxon>Arachis</taxon>
    </lineage>
</organism>
<dbReference type="GO" id="GO:0008270">
    <property type="term" value="F:zinc ion binding"/>
    <property type="evidence" value="ECO:0007669"/>
    <property type="project" value="UniProtKB-KW"/>
</dbReference>
<keyword evidence="2 4" id="KW-0863">Zinc-finger</keyword>